<dbReference type="SUPFAM" id="SSF49309">
    <property type="entry name" value="Transglutaminase, two C-terminal domains"/>
    <property type="match status" value="2"/>
</dbReference>
<dbReference type="PANTHER" id="PTHR11590:SF40">
    <property type="entry name" value="HEMOCYTE PROTEIN-GLUTAMINE GAMMA-GLUTAMYLTRANSFERASE-LIKE PROTEIN"/>
    <property type="match status" value="1"/>
</dbReference>
<keyword evidence="3" id="KW-0106">Calcium</keyword>
<dbReference type="PIRSF" id="PIRSF000459">
    <property type="entry name" value="TGM_EBP42"/>
    <property type="match status" value="1"/>
</dbReference>
<sequence length="755" mass="85312">SYWVSCRKAAKNYKEELQKRFCANYSSDVSNTRSIISKELFDNNTIDSSSPILQVQNVSFDREVEGFRHHTSRYEVMQEEGAALVFRRGQPFSFVLHFNRAFNPEEDYFYLQAEFGHTPLIPKGTKYKLPLSEKSDNDDNWEFSPVNQSNDENEFKVQVRTPSNCQVGLWKFALFTYKRNSPGEAKCNFLQDFYILFNPWNESDQVFLEDEEKRQEYVLNDHGKIWMGTNKAPVSYPWVYGQFDLCVLPVVTLLLAGSDIPPTERGSAVIISRALSALVNSYDDEGLLVGKWVGTFDDGTKPFSWTGSIDFFNEFLTSSRSVKYAQCWVFAGALATACRTLGIPCRPVTCYVCAHDTDNSLTVDKYFSKSGKVIKGGADGNCHDSIWNFHCWNDVWMTRPDLPPGYDGWQAIDATPQEKSGWKYRTGPASLEAIKKGLVGYQYDTSFLFSEVNADVCHFVEDDDSPWRFTRIKLDPSMIGKRIVTQSLTDNVYGERGMEDITSQYKNSEGSEAERAAVFNAIRAHPKAQKLYKAVKTPVVRDVYFKLKEIDSVLIGDTFSVSLTMENYASEQRKVNAALTASSVFYTGQIVDIIKEGDVEVNLQPKEVKTVRISVLPEDYHGMLAKSTFMKVMAVANVAETGQSFTGEDDFEVLRTKLEIKVLDQIHVGNTVEVQFFFSNPLVENLTNCELKVEGPGLLKPRTEKVSNIPSYGQLRHSVSMIPRRVGTHLLVATLSSDQLSNIKGSKHVVVEAQN</sequence>
<dbReference type="InterPro" id="IPR050779">
    <property type="entry name" value="Transglutaminase"/>
</dbReference>
<feature type="domain" description="Transglutaminase-like" evidence="4">
    <location>
        <begin position="319"/>
        <end position="416"/>
    </location>
</feature>
<dbReference type="InterPro" id="IPR002931">
    <property type="entry name" value="Transglutaminase-like"/>
</dbReference>
<comment type="cofactor">
    <cofactor evidence="3">
        <name>Ca(2+)</name>
        <dbReference type="ChEBI" id="CHEBI:29108"/>
    </cofactor>
    <text evidence="3">Binds 1 Ca(2+) ion per subunit.</text>
</comment>
<dbReference type="SUPFAM" id="SSF81296">
    <property type="entry name" value="E set domains"/>
    <property type="match status" value="1"/>
</dbReference>
<feature type="binding site" evidence="3">
    <location>
        <position position="514"/>
    </location>
    <ligand>
        <name>Ca(2+)</name>
        <dbReference type="ChEBI" id="CHEBI:29108"/>
    </ligand>
</feature>
<feature type="active site" evidence="2">
    <location>
        <position position="327"/>
    </location>
</feature>
<accession>A0A1B6ITC5</accession>
<protein>
    <recommendedName>
        <fullName evidence="4">Transglutaminase-like domain-containing protein</fullName>
    </recommendedName>
</protein>
<dbReference type="EMBL" id="GECU01017549">
    <property type="protein sequence ID" value="JAS90157.1"/>
    <property type="molecule type" value="Transcribed_RNA"/>
</dbReference>
<dbReference type="SMART" id="SM00460">
    <property type="entry name" value="TGc"/>
    <property type="match status" value="1"/>
</dbReference>
<dbReference type="InterPro" id="IPR023608">
    <property type="entry name" value="Transglutaminase_animal"/>
</dbReference>
<feature type="binding site" evidence="3">
    <location>
        <position position="453"/>
    </location>
    <ligand>
        <name>Ca(2+)</name>
        <dbReference type="ChEBI" id="CHEBI:29108"/>
    </ligand>
</feature>
<feature type="binding site" evidence="3">
    <location>
        <position position="509"/>
    </location>
    <ligand>
        <name>Ca(2+)</name>
        <dbReference type="ChEBI" id="CHEBI:29108"/>
    </ligand>
</feature>
<dbReference type="GO" id="GO:0003810">
    <property type="term" value="F:protein-glutamine gamma-glutamyltransferase activity"/>
    <property type="evidence" value="ECO:0007669"/>
    <property type="project" value="InterPro"/>
</dbReference>
<keyword evidence="3" id="KW-0479">Metal-binding</keyword>
<dbReference type="Gene3D" id="2.60.40.10">
    <property type="entry name" value="Immunoglobulins"/>
    <property type="match status" value="3"/>
</dbReference>
<reference evidence="5" key="1">
    <citation type="submission" date="2015-11" db="EMBL/GenBank/DDBJ databases">
        <title>De novo transcriptome assembly of four potential Pierce s Disease insect vectors from Arizona vineyards.</title>
        <authorList>
            <person name="Tassone E.E."/>
        </authorList>
    </citation>
    <scope>NUCLEOTIDE SEQUENCE</scope>
</reference>
<dbReference type="InterPro" id="IPR038765">
    <property type="entry name" value="Papain-like_cys_pep_sf"/>
</dbReference>
<feature type="active site" evidence="2">
    <location>
        <position position="413"/>
    </location>
</feature>
<dbReference type="InterPro" id="IPR014756">
    <property type="entry name" value="Ig_E-set"/>
</dbReference>
<dbReference type="Gene3D" id="3.90.260.10">
    <property type="entry name" value="Transglutaminase-like"/>
    <property type="match status" value="1"/>
</dbReference>
<dbReference type="PANTHER" id="PTHR11590">
    <property type="entry name" value="PROTEIN-GLUTAMINE GAMMA-GLUTAMYLTRANSFERASE"/>
    <property type="match status" value="1"/>
</dbReference>
<name>A0A1B6ITC5_9HEMI</name>
<feature type="non-terminal residue" evidence="5">
    <location>
        <position position="1"/>
    </location>
</feature>
<dbReference type="Pfam" id="PF00927">
    <property type="entry name" value="Transglut_C"/>
    <property type="match status" value="2"/>
</dbReference>
<dbReference type="Pfam" id="PF01841">
    <property type="entry name" value="Transglut_core"/>
    <property type="match status" value="1"/>
</dbReference>
<feature type="binding site" evidence="3">
    <location>
        <position position="455"/>
    </location>
    <ligand>
        <name>Ca(2+)</name>
        <dbReference type="ChEBI" id="CHEBI:29108"/>
    </ligand>
</feature>
<dbReference type="SUPFAM" id="SSF54001">
    <property type="entry name" value="Cysteine proteinases"/>
    <property type="match status" value="1"/>
</dbReference>
<dbReference type="FunFam" id="2.60.40.10:FF:000171">
    <property type="entry name" value="protein-glutamine gamma-glutamyltransferase 6"/>
    <property type="match status" value="1"/>
</dbReference>
<evidence type="ECO:0000256" key="1">
    <source>
        <dbReference type="ARBA" id="ARBA00005968"/>
    </source>
</evidence>
<evidence type="ECO:0000313" key="5">
    <source>
        <dbReference type="EMBL" id="JAS90157.1"/>
    </source>
</evidence>
<evidence type="ECO:0000256" key="3">
    <source>
        <dbReference type="PIRSR" id="PIRSR000459-2"/>
    </source>
</evidence>
<gene>
    <name evidence="5" type="ORF">g.40300</name>
</gene>
<dbReference type="InterPro" id="IPR036238">
    <property type="entry name" value="Transglutaminase_C_sf"/>
</dbReference>
<organism evidence="5">
    <name type="scientific">Homalodisca liturata</name>
    <dbReference type="NCBI Taxonomy" id="320908"/>
    <lineage>
        <taxon>Eukaryota</taxon>
        <taxon>Metazoa</taxon>
        <taxon>Ecdysozoa</taxon>
        <taxon>Arthropoda</taxon>
        <taxon>Hexapoda</taxon>
        <taxon>Insecta</taxon>
        <taxon>Pterygota</taxon>
        <taxon>Neoptera</taxon>
        <taxon>Paraneoptera</taxon>
        <taxon>Hemiptera</taxon>
        <taxon>Auchenorrhyncha</taxon>
        <taxon>Membracoidea</taxon>
        <taxon>Cicadellidae</taxon>
        <taxon>Cicadellinae</taxon>
        <taxon>Proconiini</taxon>
        <taxon>Homalodisca</taxon>
    </lineage>
</organism>
<evidence type="ECO:0000256" key="2">
    <source>
        <dbReference type="PIRSR" id="PIRSR000459-1"/>
    </source>
</evidence>
<dbReference type="InterPro" id="IPR036985">
    <property type="entry name" value="Transglutaminase-like_sf"/>
</dbReference>
<dbReference type="Pfam" id="PF00868">
    <property type="entry name" value="Transglut_N"/>
    <property type="match status" value="1"/>
</dbReference>
<dbReference type="FunFam" id="3.90.260.10:FF:000002">
    <property type="entry name" value="Erythrocyte membrane protein band 4.2"/>
    <property type="match status" value="1"/>
</dbReference>
<feature type="active site" evidence="2">
    <location>
        <position position="390"/>
    </location>
</feature>
<evidence type="ECO:0000259" key="4">
    <source>
        <dbReference type="SMART" id="SM00460"/>
    </source>
</evidence>
<dbReference type="InterPro" id="IPR013783">
    <property type="entry name" value="Ig-like_fold"/>
</dbReference>
<dbReference type="FunFam" id="2.60.40.10:FF:000090">
    <property type="entry name" value="Protein-glutamine gamma-glutamyltransferase 2"/>
    <property type="match status" value="1"/>
</dbReference>
<dbReference type="InterPro" id="IPR001102">
    <property type="entry name" value="Transglutaminase_N"/>
</dbReference>
<dbReference type="GO" id="GO:0046872">
    <property type="term" value="F:metal ion binding"/>
    <property type="evidence" value="ECO:0007669"/>
    <property type="project" value="UniProtKB-KW"/>
</dbReference>
<proteinExistence type="inferred from homology"/>
<comment type="similarity">
    <text evidence="1">Belongs to the transglutaminase superfamily. Transglutaminase family.</text>
</comment>
<dbReference type="AlphaFoldDB" id="A0A1B6ITC5"/>
<dbReference type="InterPro" id="IPR008958">
    <property type="entry name" value="Transglutaminase_C"/>
</dbReference>